<dbReference type="AlphaFoldDB" id="A0A3A6QT32"/>
<proteinExistence type="predicted"/>
<evidence type="ECO:0000256" key="1">
    <source>
        <dbReference type="SAM" id="MobiDB-lite"/>
    </source>
</evidence>
<comment type="caution">
    <text evidence="2">The sequence shown here is derived from an EMBL/GenBank/DDBJ whole genome shotgun (WGS) entry which is preliminary data.</text>
</comment>
<dbReference type="Proteomes" id="UP000281564">
    <property type="component" value="Unassembled WGS sequence"/>
</dbReference>
<accession>A0A3A6QT32</accession>
<evidence type="ECO:0000313" key="2">
    <source>
        <dbReference type="EMBL" id="RJX51799.1"/>
    </source>
</evidence>
<dbReference type="EMBL" id="QMDW01000001">
    <property type="protein sequence ID" value="RJX51799.1"/>
    <property type="molecule type" value="Genomic_DNA"/>
</dbReference>
<feature type="compositionally biased region" description="Polar residues" evidence="1">
    <location>
        <begin position="126"/>
        <end position="142"/>
    </location>
</feature>
<feature type="region of interest" description="Disordered" evidence="1">
    <location>
        <begin position="119"/>
        <end position="145"/>
    </location>
</feature>
<protein>
    <recommendedName>
        <fullName evidence="4">Winged helix-turn-helix domain-containing protein</fullName>
    </recommendedName>
</protein>
<name>A0A3A6QT32_9EURY</name>
<dbReference type="RefSeq" id="WP_120082519.1">
    <property type="nucleotide sequence ID" value="NZ_QMDW01000001.1"/>
</dbReference>
<sequence length="187" mass="20054">MTDQAQTHSQPSGTQEKILQLAQENPELTNAEIADRINGRVATVRDTLITYDEPAETSDKPPTEISKPVDSASFNATESAVLEYALRNPAATNAEIAAAVDTHVGLVRDIRDEHEATATLPDDGRSVSSTETDQADSSATTQEELSEIEEEILEAATNNPEYSIADIASDVGARIPLVRDTLAAHQV</sequence>
<organism evidence="2 3">
    <name type="scientific">Halonotius pteroides</name>
    <dbReference type="NCBI Taxonomy" id="268735"/>
    <lineage>
        <taxon>Archaea</taxon>
        <taxon>Methanobacteriati</taxon>
        <taxon>Methanobacteriota</taxon>
        <taxon>Stenosarchaea group</taxon>
        <taxon>Halobacteria</taxon>
        <taxon>Halobacteriales</taxon>
        <taxon>Haloferacaceae</taxon>
        <taxon>Halonotius</taxon>
    </lineage>
</organism>
<keyword evidence="3" id="KW-1185">Reference proteome</keyword>
<evidence type="ECO:0000313" key="3">
    <source>
        <dbReference type="Proteomes" id="UP000281564"/>
    </source>
</evidence>
<evidence type="ECO:0008006" key="4">
    <source>
        <dbReference type="Google" id="ProtNLM"/>
    </source>
</evidence>
<dbReference type="OrthoDB" id="342312at2157"/>
<dbReference type="Pfam" id="PF13412">
    <property type="entry name" value="HTH_24"/>
    <property type="match status" value="1"/>
</dbReference>
<gene>
    <name evidence="2" type="ORF">DP106_00330</name>
</gene>
<reference evidence="2 3" key="1">
    <citation type="submission" date="2018-06" db="EMBL/GenBank/DDBJ databases">
        <title>Halonotius sp. F13-13 a new haloarchaeeon isolated from a solar saltern from Isla Cristina, Huelva, Spain.</title>
        <authorList>
            <person name="Duran-Viseras A."/>
            <person name="Sanchez-Porro C."/>
            <person name="Ventosa A."/>
        </authorList>
    </citation>
    <scope>NUCLEOTIDE SEQUENCE [LARGE SCALE GENOMIC DNA]</scope>
    <source>
        <strain evidence="2 3">CECT 7525</strain>
    </source>
</reference>